<accession>A0A6A5T1M1</accession>
<feature type="chain" id="PRO_5025422302" evidence="1">
    <location>
        <begin position="18"/>
        <end position="75"/>
    </location>
</feature>
<feature type="signal peptide" evidence="1">
    <location>
        <begin position="1"/>
        <end position="17"/>
    </location>
</feature>
<evidence type="ECO:0000313" key="2">
    <source>
        <dbReference type="EMBL" id="KAF1945904.1"/>
    </source>
</evidence>
<name>A0A6A5T1M1_9PLEO</name>
<reference evidence="2" key="1">
    <citation type="journal article" date="2020" name="Stud. Mycol.">
        <title>101 Dothideomycetes genomes: a test case for predicting lifestyles and emergence of pathogens.</title>
        <authorList>
            <person name="Haridas S."/>
            <person name="Albert R."/>
            <person name="Binder M."/>
            <person name="Bloem J."/>
            <person name="Labutti K."/>
            <person name="Salamov A."/>
            <person name="Andreopoulos B."/>
            <person name="Baker S."/>
            <person name="Barry K."/>
            <person name="Bills G."/>
            <person name="Bluhm B."/>
            <person name="Cannon C."/>
            <person name="Castanera R."/>
            <person name="Culley D."/>
            <person name="Daum C."/>
            <person name="Ezra D."/>
            <person name="Gonzalez J."/>
            <person name="Henrissat B."/>
            <person name="Kuo A."/>
            <person name="Liang C."/>
            <person name="Lipzen A."/>
            <person name="Lutzoni F."/>
            <person name="Magnuson J."/>
            <person name="Mondo S."/>
            <person name="Nolan M."/>
            <person name="Ohm R."/>
            <person name="Pangilinan J."/>
            <person name="Park H.-J."/>
            <person name="Ramirez L."/>
            <person name="Alfaro M."/>
            <person name="Sun H."/>
            <person name="Tritt A."/>
            <person name="Yoshinaga Y."/>
            <person name="Zwiers L.-H."/>
            <person name="Turgeon B."/>
            <person name="Goodwin S."/>
            <person name="Spatafora J."/>
            <person name="Crous P."/>
            <person name="Grigoriev I."/>
        </authorList>
    </citation>
    <scope>NUCLEOTIDE SEQUENCE</scope>
    <source>
        <strain evidence="2">CBS 161.51</strain>
    </source>
</reference>
<keyword evidence="3" id="KW-1185">Reference proteome</keyword>
<proteinExistence type="predicted"/>
<dbReference type="AlphaFoldDB" id="A0A6A5T1M1"/>
<organism evidence="2 3">
    <name type="scientific">Clathrospora elynae</name>
    <dbReference type="NCBI Taxonomy" id="706981"/>
    <lineage>
        <taxon>Eukaryota</taxon>
        <taxon>Fungi</taxon>
        <taxon>Dikarya</taxon>
        <taxon>Ascomycota</taxon>
        <taxon>Pezizomycotina</taxon>
        <taxon>Dothideomycetes</taxon>
        <taxon>Pleosporomycetidae</taxon>
        <taxon>Pleosporales</taxon>
        <taxon>Diademaceae</taxon>
        <taxon>Clathrospora</taxon>
    </lineage>
</organism>
<dbReference type="Proteomes" id="UP000800038">
    <property type="component" value="Unassembled WGS sequence"/>
</dbReference>
<evidence type="ECO:0000313" key="3">
    <source>
        <dbReference type="Proteomes" id="UP000800038"/>
    </source>
</evidence>
<dbReference type="EMBL" id="ML976006">
    <property type="protein sequence ID" value="KAF1945904.1"/>
    <property type="molecule type" value="Genomic_DNA"/>
</dbReference>
<protein>
    <submittedName>
        <fullName evidence="2">Uncharacterized protein</fullName>
    </submittedName>
</protein>
<keyword evidence="1" id="KW-0732">Signal</keyword>
<sequence length="75" mass="8709">MACLALRELVLLSICCATWVDPWLDYEQPQAPTFHEARMRHLEDSLGVVKVQIKYEGHISSKSMVMPRLNLVRRQ</sequence>
<gene>
    <name evidence="2" type="ORF">EJ02DRAFT_451012</name>
</gene>
<evidence type="ECO:0000256" key="1">
    <source>
        <dbReference type="SAM" id="SignalP"/>
    </source>
</evidence>